<evidence type="ECO:0000259" key="2">
    <source>
        <dbReference type="Pfam" id="PF00534"/>
    </source>
</evidence>
<dbReference type="AlphaFoldDB" id="A0A1F7WUE3"/>
<evidence type="ECO:0000256" key="1">
    <source>
        <dbReference type="ARBA" id="ARBA00022679"/>
    </source>
</evidence>
<dbReference type="Gene3D" id="3.40.50.2000">
    <property type="entry name" value="Glycogen Phosphorylase B"/>
    <property type="match status" value="2"/>
</dbReference>
<dbReference type="PANTHER" id="PTHR46401:SF2">
    <property type="entry name" value="GLYCOSYLTRANSFERASE WBBK-RELATED"/>
    <property type="match status" value="1"/>
</dbReference>
<dbReference type="Proteomes" id="UP000178812">
    <property type="component" value="Unassembled WGS sequence"/>
</dbReference>
<name>A0A1F7WUE3_9BACT</name>
<organism evidence="4 5">
    <name type="scientific">Candidatus Woesebacteria bacterium GWB1_43_5</name>
    <dbReference type="NCBI Taxonomy" id="1802474"/>
    <lineage>
        <taxon>Bacteria</taxon>
        <taxon>Candidatus Woeseibacteriota</taxon>
    </lineage>
</organism>
<reference evidence="4 5" key="1">
    <citation type="journal article" date="2016" name="Nat. Commun.">
        <title>Thousands of microbial genomes shed light on interconnected biogeochemical processes in an aquifer system.</title>
        <authorList>
            <person name="Anantharaman K."/>
            <person name="Brown C.T."/>
            <person name="Hug L.A."/>
            <person name="Sharon I."/>
            <person name="Castelle C.J."/>
            <person name="Probst A.J."/>
            <person name="Thomas B.C."/>
            <person name="Singh A."/>
            <person name="Wilkins M.J."/>
            <person name="Karaoz U."/>
            <person name="Brodie E.L."/>
            <person name="Williams K.H."/>
            <person name="Hubbard S.S."/>
            <person name="Banfield J.F."/>
        </authorList>
    </citation>
    <scope>NUCLEOTIDE SEQUENCE [LARGE SCALE GENOMIC DNA]</scope>
</reference>
<feature type="domain" description="Glycosyltransferase subfamily 4-like N-terminal" evidence="3">
    <location>
        <begin position="2"/>
        <end position="100"/>
    </location>
</feature>
<gene>
    <name evidence="4" type="ORF">A2125_01385</name>
</gene>
<dbReference type="InterPro" id="IPR028098">
    <property type="entry name" value="Glyco_trans_4-like_N"/>
</dbReference>
<evidence type="ECO:0000313" key="4">
    <source>
        <dbReference type="EMBL" id="OGM05798.1"/>
    </source>
</evidence>
<comment type="caution">
    <text evidence="4">The sequence shown here is derived from an EMBL/GenBank/DDBJ whole genome shotgun (WGS) entry which is preliminary data.</text>
</comment>
<dbReference type="GO" id="GO:0009103">
    <property type="term" value="P:lipopolysaccharide biosynthetic process"/>
    <property type="evidence" value="ECO:0007669"/>
    <property type="project" value="TreeGrafter"/>
</dbReference>
<dbReference type="EMBL" id="MGFM01000020">
    <property type="protein sequence ID" value="OGM05798.1"/>
    <property type="molecule type" value="Genomic_DNA"/>
</dbReference>
<accession>A0A1F7WUE3</accession>
<evidence type="ECO:0000259" key="3">
    <source>
        <dbReference type="Pfam" id="PF13439"/>
    </source>
</evidence>
<dbReference type="Pfam" id="PF13439">
    <property type="entry name" value="Glyco_transf_4"/>
    <property type="match status" value="1"/>
</dbReference>
<dbReference type="Pfam" id="PF00534">
    <property type="entry name" value="Glycos_transf_1"/>
    <property type="match status" value="1"/>
</dbReference>
<dbReference type="GO" id="GO:0016757">
    <property type="term" value="F:glycosyltransferase activity"/>
    <property type="evidence" value="ECO:0007669"/>
    <property type="project" value="InterPro"/>
</dbReference>
<keyword evidence="1" id="KW-0808">Transferase</keyword>
<proteinExistence type="predicted"/>
<feature type="non-terminal residue" evidence="4">
    <location>
        <position position="1"/>
    </location>
</feature>
<evidence type="ECO:0000313" key="5">
    <source>
        <dbReference type="Proteomes" id="UP000178812"/>
    </source>
</evidence>
<dbReference type="SUPFAM" id="SSF53756">
    <property type="entry name" value="UDP-Glycosyltransferase/glycogen phosphorylase"/>
    <property type="match status" value="1"/>
</dbReference>
<dbReference type="InterPro" id="IPR001296">
    <property type="entry name" value="Glyco_trans_1"/>
</dbReference>
<sequence length="296" mass="33768">KYNPDLVHFPHFNVPISYSEKYVVTIHDLLMHWQKGKDATTLPAPLYFTKRLAYKSIFRKAVRGAEKIIVPSNAVKKEVVSYYNIDPEKICVIYEGVDLSKITDLNVNGLTKRYGLHAPYFIYTGNAYPHKNLERAIKAVVRLNESTKASFAIVSSRNIFTARLEKIIKENNAQDFIRLLGFVPDPELALLYKESVGFLYPSLSEGFGLPGLEAMAAGTVSLVSEIPVFREVYEDRVVYFDPYKFESITSALEKVLNFKAEERRKLILGGQKFIEKYSWEKMVQETLSVYKTAGVL</sequence>
<protein>
    <recommendedName>
        <fullName evidence="6">Glycosyl transferase family 1</fullName>
    </recommendedName>
</protein>
<evidence type="ECO:0008006" key="6">
    <source>
        <dbReference type="Google" id="ProtNLM"/>
    </source>
</evidence>
<dbReference type="CDD" id="cd03809">
    <property type="entry name" value="GT4_MtfB-like"/>
    <property type="match status" value="1"/>
</dbReference>
<dbReference type="PANTHER" id="PTHR46401">
    <property type="entry name" value="GLYCOSYLTRANSFERASE WBBK-RELATED"/>
    <property type="match status" value="1"/>
</dbReference>
<feature type="domain" description="Glycosyl transferase family 1" evidence="2">
    <location>
        <begin position="119"/>
        <end position="270"/>
    </location>
</feature>